<name>A0A6S6QU35_9HYPH</name>
<protein>
    <submittedName>
        <fullName evidence="3">Uncharacterized protein</fullName>
    </submittedName>
</protein>
<evidence type="ECO:0000256" key="1">
    <source>
        <dbReference type="SAM" id="MobiDB-lite"/>
    </source>
</evidence>
<accession>A0A6S6QU35</accession>
<evidence type="ECO:0000256" key="2">
    <source>
        <dbReference type="SAM" id="SignalP"/>
    </source>
</evidence>
<organism evidence="3 4">
    <name type="scientific">Terrihabitans soli</name>
    <dbReference type="NCBI Taxonomy" id="708113"/>
    <lineage>
        <taxon>Bacteria</taxon>
        <taxon>Pseudomonadati</taxon>
        <taxon>Pseudomonadota</taxon>
        <taxon>Alphaproteobacteria</taxon>
        <taxon>Hyphomicrobiales</taxon>
        <taxon>Terrihabitans</taxon>
    </lineage>
</organism>
<keyword evidence="4" id="KW-1185">Reference proteome</keyword>
<dbReference type="KEGG" id="tso:IZ6_14970"/>
<dbReference type="EMBL" id="AP023361">
    <property type="protein sequence ID" value="BCJ90762.1"/>
    <property type="molecule type" value="Genomic_DNA"/>
</dbReference>
<gene>
    <name evidence="3" type="ORF">IZ6_14970</name>
</gene>
<dbReference type="Proteomes" id="UP000515317">
    <property type="component" value="Chromosome"/>
</dbReference>
<sequence length="143" mass="14771">MKISIAVVALVMSLAGGAAAQEAPAPPNLGPPAEPSVAPTADPSIPPMLPAAKKIDVEACPEKGTERGCILIRYGEETYDVTGTNPPVPLNGKGVRLRGDVDPGAMGFCFATGLKNITWEQTILQCPNVSGTEVAPPQNLQVK</sequence>
<feature type="chain" id="PRO_5028310213" evidence="2">
    <location>
        <begin position="21"/>
        <end position="143"/>
    </location>
</feature>
<dbReference type="AlphaFoldDB" id="A0A6S6QU35"/>
<feature type="region of interest" description="Disordered" evidence="1">
    <location>
        <begin position="21"/>
        <end position="48"/>
    </location>
</feature>
<evidence type="ECO:0000313" key="3">
    <source>
        <dbReference type="EMBL" id="BCJ90762.1"/>
    </source>
</evidence>
<proteinExistence type="predicted"/>
<keyword evidence="2" id="KW-0732">Signal</keyword>
<feature type="signal peptide" evidence="2">
    <location>
        <begin position="1"/>
        <end position="20"/>
    </location>
</feature>
<dbReference type="RefSeq" id="WP_222877370.1">
    <property type="nucleotide sequence ID" value="NZ_AP023361.1"/>
</dbReference>
<feature type="compositionally biased region" description="Pro residues" evidence="1">
    <location>
        <begin position="24"/>
        <end position="34"/>
    </location>
</feature>
<evidence type="ECO:0000313" key="4">
    <source>
        <dbReference type="Proteomes" id="UP000515317"/>
    </source>
</evidence>
<reference evidence="3 4" key="1">
    <citation type="submission" date="2020-08" db="EMBL/GenBank/DDBJ databases">
        <title>Genome sequence of Rhizobiales bacterium strain IZ6.</title>
        <authorList>
            <person name="Nakai R."/>
            <person name="Naganuma T."/>
        </authorList>
    </citation>
    <scope>NUCLEOTIDE SEQUENCE [LARGE SCALE GENOMIC DNA]</scope>
    <source>
        <strain evidence="3 4">IZ6</strain>
    </source>
</reference>